<comment type="caution">
    <text evidence="9">The sequence shown here is derived from an EMBL/GenBank/DDBJ whole genome shotgun (WGS) entry which is preliminary data.</text>
</comment>
<dbReference type="InterPro" id="IPR012337">
    <property type="entry name" value="RNaseH-like_sf"/>
</dbReference>
<evidence type="ECO:0000256" key="2">
    <source>
        <dbReference type="ARBA" id="ARBA00022695"/>
    </source>
</evidence>
<keyword evidence="4" id="KW-0255">Endonuclease</keyword>
<keyword evidence="2" id="KW-0548">Nucleotidyltransferase</keyword>
<dbReference type="GO" id="GO:0016787">
    <property type="term" value="F:hydrolase activity"/>
    <property type="evidence" value="ECO:0007669"/>
    <property type="project" value="UniProtKB-KW"/>
</dbReference>
<dbReference type="InterPro" id="IPR001584">
    <property type="entry name" value="Integrase_cat-core"/>
</dbReference>
<dbReference type="GO" id="GO:0003723">
    <property type="term" value="F:RNA binding"/>
    <property type="evidence" value="ECO:0007669"/>
    <property type="project" value="UniProtKB-KW"/>
</dbReference>
<keyword evidence="3" id="KW-0540">Nuclease</keyword>
<dbReference type="PANTHER" id="PTHR37984:SF5">
    <property type="entry name" value="PROTEIN NYNRIN-LIKE"/>
    <property type="match status" value="1"/>
</dbReference>
<dbReference type="Proteomes" id="UP000765509">
    <property type="component" value="Unassembled WGS sequence"/>
</dbReference>
<gene>
    <name evidence="9" type="ORF">O181_003908</name>
</gene>
<dbReference type="InterPro" id="IPR036397">
    <property type="entry name" value="RNaseH_sf"/>
</dbReference>
<reference evidence="9" key="1">
    <citation type="submission" date="2021-03" db="EMBL/GenBank/DDBJ databases">
        <title>Draft genome sequence of rust myrtle Austropuccinia psidii MF-1, a brazilian biotype.</title>
        <authorList>
            <person name="Quecine M.C."/>
            <person name="Pachon D.M.R."/>
            <person name="Bonatelli M.L."/>
            <person name="Correr F.H."/>
            <person name="Franceschini L.M."/>
            <person name="Leite T.F."/>
            <person name="Margarido G.R.A."/>
            <person name="Almeida C.A."/>
            <person name="Ferrarezi J.A."/>
            <person name="Labate C.A."/>
        </authorList>
    </citation>
    <scope>NUCLEOTIDE SEQUENCE</scope>
    <source>
        <strain evidence="9">MF-1</strain>
    </source>
</reference>
<evidence type="ECO:0000256" key="3">
    <source>
        <dbReference type="ARBA" id="ARBA00022722"/>
    </source>
</evidence>
<keyword evidence="10" id="KW-1185">Reference proteome</keyword>
<evidence type="ECO:0000313" key="10">
    <source>
        <dbReference type="Proteomes" id="UP000765509"/>
    </source>
</evidence>
<protein>
    <recommendedName>
        <fullName evidence="8">Integrase catalytic domain-containing protein</fullName>
    </recommendedName>
</protein>
<organism evidence="9 10">
    <name type="scientific">Austropuccinia psidii MF-1</name>
    <dbReference type="NCBI Taxonomy" id="1389203"/>
    <lineage>
        <taxon>Eukaryota</taxon>
        <taxon>Fungi</taxon>
        <taxon>Dikarya</taxon>
        <taxon>Basidiomycota</taxon>
        <taxon>Pucciniomycotina</taxon>
        <taxon>Pucciniomycetes</taxon>
        <taxon>Pucciniales</taxon>
        <taxon>Sphaerophragmiaceae</taxon>
        <taxon>Austropuccinia</taxon>
    </lineage>
</organism>
<dbReference type="SUPFAM" id="SSF56672">
    <property type="entry name" value="DNA/RNA polymerases"/>
    <property type="match status" value="1"/>
</dbReference>
<dbReference type="AlphaFoldDB" id="A0A9Q3BFB4"/>
<dbReference type="FunFam" id="3.30.70.270:FF:000020">
    <property type="entry name" value="Transposon Tf2-6 polyprotein-like Protein"/>
    <property type="match status" value="1"/>
</dbReference>
<dbReference type="GO" id="GO:0003964">
    <property type="term" value="F:RNA-directed DNA polymerase activity"/>
    <property type="evidence" value="ECO:0007669"/>
    <property type="project" value="UniProtKB-KW"/>
</dbReference>
<evidence type="ECO:0000259" key="8">
    <source>
        <dbReference type="PROSITE" id="PS50994"/>
    </source>
</evidence>
<dbReference type="InterPro" id="IPR050951">
    <property type="entry name" value="Retrovirus_Pol_polyprotein"/>
</dbReference>
<dbReference type="PROSITE" id="PS50994">
    <property type="entry name" value="INTEGRASE"/>
    <property type="match status" value="1"/>
</dbReference>
<dbReference type="InterPro" id="IPR043502">
    <property type="entry name" value="DNA/RNA_pol_sf"/>
</dbReference>
<evidence type="ECO:0000256" key="4">
    <source>
        <dbReference type="ARBA" id="ARBA00022759"/>
    </source>
</evidence>
<keyword evidence="7" id="KW-0695">RNA-directed DNA polymerase</keyword>
<evidence type="ECO:0000256" key="1">
    <source>
        <dbReference type="ARBA" id="ARBA00022679"/>
    </source>
</evidence>
<dbReference type="GO" id="GO:0004519">
    <property type="term" value="F:endonuclease activity"/>
    <property type="evidence" value="ECO:0007669"/>
    <property type="project" value="UniProtKB-KW"/>
</dbReference>
<evidence type="ECO:0000256" key="7">
    <source>
        <dbReference type="ARBA" id="ARBA00022918"/>
    </source>
</evidence>
<dbReference type="InterPro" id="IPR043128">
    <property type="entry name" value="Rev_trsase/Diguanyl_cyclase"/>
</dbReference>
<accession>A0A9Q3BFB4</accession>
<evidence type="ECO:0000313" key="9">
    <source>
        <dbReference type="EMBL" id="MBW0464193.1"/>
    </source>
</evidence>
<evidence type="ECO:0000256" key="6">
    <source>
        <dbReference type="ARBA" id="ARBA00022884"/>
    </source>
</evidence>
<keyword evidence="1" id="KW-0808">Transferase</keyword>
<dbReference type="Gene3D" id="3.30.420.10">
    <property type="entry name" value="Ribonuclease H-like superfamily/Ribonuclease H"/>
    <property type="match status" value="1"/>
</dbReference>
<proteinExistence type="predicted"/>
<dbReference type="PANTHER" id="PTHR37984">
    <property type="entry name" value="PROTEIN CBG26694"/>
    <property type="match status" value="1"/>
</dbReference>
<keyword evidence="5" id="KW-0378">Hydrolase</keyword>
<name>A0A9Q3BFB4_9BASI</name>
<dbReference type="OrthoDB" id="3227343at2759"/>
<dbReference type="GO" id="GO:0005634">
    <property type="term" value="C:nucleus"/>
    <property type="evidence" value="ECO:0007669"/>
    <property type="project" value="UniProtKB-ARBA"/>
</dbReference>
<dbReference type="GO" id="GO:0015074">
    <property type="term" value="P:DNA integration"/>
    <property type="evidence" value="ECO:0007669"/>
    <property type="project" value="InterPro"/>
</dbReference>
<dbReference type="InterPro" id="IPR041373">
    <property type="entry name" value="RT_RNaseH"/>
</dbReference>
<dbReference type="Gene3D" id="3.30.70.270">
    <property type="match status" value="1"/>
</dbReference>
<keyword evidence="6" id="KW-0694">RNA-binding</keyword>
<dbReference type="EMBL" id="AVOT02000719">
    <property type="protein sequence ID" value="MBW0464193.1"/>
    <property type="molecule type" value="Genomic_DNA"/>
</dbReference>
<feature type="domain" description="Integrase catalytic" evidence="8">
    <location>
        <begin position="296"/>
        <end position="473"/>
    </location>
</feature>
<evidence type="ECO:0000256" key="5">
    <source>
        <dbReference type="ARBA" id="ARBA00022801"/>
    </source>
</evidence>
<sequence>MKISLKKLNFRFKELKPLGHVVSGLSLGIDKKKVAVVLLKPIPQNKKEIQSFLGFAGYYRQHIKHFASIERPLYKLCEKYTVFEMTVDRVKAFKSLRKSLRTAPLLLMPDLKLPFKLYIDASGDGLVAALHQVQSINEKPGEGPICFICRKIKPTEATYGASQMECSCLFWALEKLNDFLEGFVFELITNCTTVKSLLNMSTPHSHMLRLQIAIQEYRGNMTIFHKDGNIHKNGYRLSRWPLPNNIDNLAYVPEETSPQIPIEGFRVKNLKTTFFEEIHWKNTWKYDQDRRTQQTLGNFPYGLGNWPATRGDRGYNSLLVIFDRFSKTPIFLPCHKDYTAMDTQLLIWNRVISWIGIFTNIISDRDAKFTSALWTNIYQLFGTKLSFSTAYHPPTDCLAQRMIQTLEDMVRRLCAYLFEFNDCNGFNHYWCTLLPALELEYKTSIHASTNQTLTILEKGWNPKLPQDSLRNELV</sequence>
<dbReference type="Pfam" id="PF17917">
    <property type="entry name" value="RT_RNaseH"/>
    <property type="match status" value="1"/>
</dbReference>
<dbReference type="SUPFAM" id="SSF53098">
    <property type="entry name" value="Ribonuclease H-like"/>
    <property type="match status" value="1"/>
</dbReference>